<dbReference type="PANTHER" id="PTHR24198">
    <property type="entry name" value="ANKYRIN REPEAT AND PROTEIN KINASE DOMAIN-CONTAINING PROTEIN"/>
    <property type="match status" value="1"/>
</dbReference>
<dbReference type="SUPFAM" id="SSF48403">
    <property type="entry name" value="Ankyrin repeat"/>
    <property type="match status" value="1"/>
</dbReference>
<dbReference type="KEGG" id="cher:DK880_00212"/>
<evidence type="ECO:0000313" key="4">
    <source>
        <dbReference type="EMBL" id="AWN81544.1"/>
    </source>
</evidence>
<name>A0A2Z3LGN3_9BACT</name>
<evidence type="ECO:0000256" key="2">
    <source>
        <dbReference type="ARBA" id="ARBA00023043"/>
    </source>
</evidence>
<dbReference type="Proteomes" id="UP000245872">
    <property type="component" value="Chromosome"/>
</dbReference>
<sequence>MIYQILKYIKFPPLYVAIENNHVINCITALIEKKEVNINLQDNKEKTPLQLAAENGREGVYIRFLINKGANRNLPDNNNLTPLDMAERYSRDANCINALTHHSAKENQTNAAYKDNAHIKSFVIAMENSDQKDSNGQASLPMVANASQAKTRKVEVKVEIKVE</sequence>
<dbReference type="InterPro" id="IPR002110">
    <property type="entry name" value="Ankyrin_rpt"/>
</dbReference>
<dbReference type="PANTHER" id="PTHR24198:SF165">
    <property type="entry name" value="ANKYRIN REPEAT-CONTAINING PROTEIN-RELATED"/>
    <property type="match status" value="1"/>
</dbReference>
<keyword evidence="5" id="KW-1185">Reference proteome</keyword>
<keyword evidence="2 3" id="KW-0040">ANK repeat</keyword>
<organism evidence="4 5">
    <name type="scientific">Candidatus Cardinium hertigii</name>
    <dbReference type="NCBI Taxonomy" id="247481"/>
    <lineage>
        <taxon>Bacteria</taxon>
        <taxon>Pseudomonadati</taxon>
        <taxon>Bacteroidota</taxon>
        <taxon>Cytophagia</taxon>
        <taxon>Cytophagales</taxon>
        <taxon>Amoebophilaceae</taxon>
        <taxon>Candidatus Cardinium</taxon>
    </lineage>
</organism>
<dbReference type="SMART" id="SM00248">
    <property type="entry name" value="ANK"/>
    <property type="match status" value="3"/>
</dbReference>
<dbReference type="PROSITE" id="PS50088">
    <property type="entry name" value="ANK_REPEAT"/>
    <property type="match status" value="1"/>
</dbReference>
<protein>
    <submittedName>
        <fullName evidence="4">Uncharacterized protein</fullName>
    </submittedName>
</protein>
<dbReference type="Pfam" id="PF12796">
    <property type="entry name" value="Ank_2"/>
    <property type="match status" value="1"/>
</dbReference>
<keyword evidence="1" id="KW-0677">Repeat</keyword>
<evidence type="ECO:0000256" key="1">
    <source>
        <dbReference type="ARBA" id="ARBA00022737"/>
    </source>
</evidence>
<dbReference type="PROSITE" id="PS50297">
    <property type="entry name" value="ANK_REP_REGION"/>
    <property type="match status" value="1"/>
</dbReference>
<proteinExistence type="predicted"/>
<evidence type="ECO:0000313" key="5">
    <source>
        <dbReference type="Proteomes" id="UP000245872"/>
    </source>
</evidence>
<accession>A0A2Z3LGN3</accession>
<dbReference type="InterPro" id="IPR036770">
    <property type="entry name" value="Ankyrin_rpt-contain_sf"/>
</dbReference>
<dbReference type="EMBL" id="CP029619">
    <property type="protein sequence ID" value="AWN81544.1"/>
    <property type="molecule type" value="Genomic_DNA"/>
</dbReference>
<gene>
    <name evidence="4" type="ORF">DK880_00212</name>
</gene>
<dbReference type="AlphaFoldDB" id="A0A2Z3LGN3"/>
<evidence type="ECO:0000256" key="3">
    <source>
        <dbReference type="PROSITE-ProRule" id="PRU00023"/>
    </source>
</evidence>
<dbReference type="RefSeq" id="WP_162534080.1">
    <property type="nucleotide sequence ID" value="NZ_CP029619.1"/>
</dbReference>
<feature type="repeat" description="ANK" evidence="3">
    <location>
        <begin position="44"/>
        <end position="77"/>
    </location>
</feature>
<reference evidence="4 5" key="1">
    <citation type="submission" date="2018-05" db="EMBL/GenBank/DDBJ databases">
        <title>Candidatus Cardinium hertigii Genome Assembly.</title>
        <authorList>
            <person name="Showmaker K.C."/>
            <person name="Walden K.O."/>
            <person name="Fields C.J."/>
            <person name="Lambert K.N."/>
            <person name="Hudson M.E."/>
        </authorList>
    </citation>
    <scope>NUCLEOTIDE SEQUENCE [LARGE SCALE GENOMIC DNA]</scope>
    <source>
        <strain evidence="5">cHgTN10</strain>
    </source>
</reference>
<dbReference type="Gene3D" id="1.25.40.20">
    <property type="entry name" value="Ankyrin repeat-containing domain"/>
    <property type="match status" value="1"/>
</dbReference>